<organism evidence="2">
    <name type="scientific">Arundo donax</name>
    <name type="common">Giant reed</name>
    <name type="synonym">Donax arundinaceus</name>
    <dbReference type="NCBI Taxonomy" id="35708"/>
    <lineage>
        <taxon>Eukaryota</taxon>
        <taxon>Viridiplantae</taxon>
        <taxon>Streptophyta</taxon>
        <taxon>Embryophyta</taxon>
        <taxon>Tracheophyta</taxon>
        <taxon>Spermatophyta</taxon>
        <taxon>Magnoliopsida</taxon>
        <taxon>Liliopsida</taxon>
        <taxon>Poales</taxon>
        <taxon>Poaceae</taxon>
        <taxon>PACMAD clade</taxon>
        <taxon>Arundinoideae</taxon>
        <taxon>Arundineae</taxon>
        <taxon>Arundo</taxon>
    </lineage>
</organism>
<reference evidence="2" key="1">
    <citation type="submission" date="2014-09" db="EMBL/GenBank/DDBJ databases">
        <authorList>
            <person name="Magalhaes I.L.F."/>
            <person name="Oliveira U."/>
            <person name="Santos F.R."/>
            <person name="Vidigal T.H.D.A."/>
            <person name="Brescovit A.D."/>
            <person name="Santos A.J."/>
        </authorList>
    </citation>
    <scope>NUCLEOTIDE SEQUENCE</scope>
    <source>
        <tissue evidence="2">Shoot tissue taken approximately 20 cm above the soil surface</tissue>
    </source>
</reference>
<evidence type="ECO:0000256" key="1">
    <source>
        <dbReference type="SAM" id="Phobius"/>
    </source>
</evidence>
<evidence type="ECO:0000313" key="2">
    <source>
        <dbReference type="EMBL" id="JAD92868.1"/>
    </source>
</evidence>
<name>A0A0A9E1H0_ARUDO</name>
<keyword evidence="1" id="KW-0812">Transmembrane</keyword>
<feature type="transmembrane region" description="Helical" evidence="1">
    <location>
        <begin position="12"/>
        <end position="30"/>
    </location>
</feature>
<keyword evidence="1" id="KW-1133">Transmembrane helix</keyword>
<reference evidence="2" key="2">
    <citation type="journal article" date="2015" name="Data Brief">
        <title>Shoot transcriptome of the giant reed, Arundo donax.</title>
        <authorList>
            <person name="Barrero R.A."/>
            <person name="Guerrero F.D."/>
            <person name="Moolhuijzen P."/>
            <person name="Goolsby J.A."/>
            <person name="Tidwell J."/>
            <person name="Bellgard S.E."/>
            <person name="Bellgard M.I."/>
        </authorList>
    </citation>
    <scope>NUCLEOTIDE SEQUENCE</scope>
    <source>
        <tissue evidence="2">Shoot tissue taken approximately 20 cm above the soil surface</tissue>
    </source>
</reference>
<sequence length="36" mass="4313">MGILLRSRQVDQYFLFTCSLLNLSFVNWCLNYHMVS</sequence>
<accession>A0A0A9E1H0</accession>
<proteinExistence type="predicted"/>
<protein>
    <submittedName>
        <fullName evidence="2">GSVIVT00033188001, NIN1</fullName>
    </submittedName>
</protein>
<keyword evidence="1" id="KW-0472">Membrane</keyword>
<dbReference type="EMBL" id="GBRH01205027">
    <property type="protein sequence ID" value="JAD92868.1"/>
    <property type="molecule type" value="Transcribed_RNA"/>
</dbReference>
<dbReference type="AlphaFoldDB" id="A0A0A9E1H0"/>